<dbReference type="AlphaFoldDB" id="A0AAV2PCC3"/>
<dbReference type="Proteomes" id="UP001497644">
    <property type="component" value="Chromosome 9"/>
</dbReference>
<organism evidence="1 2">
    <name type="scientific">Lasius platythorax</name>
    <dbReference type="NCBI Taxonomy" id="488582"/>
    <lineage>
        <taxon>Eukaryota</taxon>
        <taxon>Metazoa</taxon>
        <taxon>Ecdysozoa</taxon>
        <taxon>Arthropoda</taxon>
        <taxon>Hexapoda</taxon>
        <taxon>Insecta</taxon>
        <taxon>Pterygota</taxon>
        <taxon>Neoptera</taxon>
        <taxon>Endopterygota</taxon>
        <taxon>Hymenoptera</taxon>
        <taxon>Apocrita</taxon>
        <taxon>Aculeata</taxon>
        <taxon>Formicoidea</taxon>
        <taxon>Formicidae</taxon>
        <taxon>Formicinae</taxon>
        <taxon>Lasius</taxon>
        <taxon>Lasius</taxon>
    </lineage>
</organism>
<protein>
    <submittedName>
        <fullName evidence="1">Uncharacterized protein</fullName>
    </submittedName>
</protein>
<sequence length="88" mass="9980">MRADTCVANSRESDNGRFARLQKQQCMSPFGDRAKDRVRAVETEHKEGEGTCSCGSSIWRGLVNEGDARARRRGWAEWIQRPVQLISI</sequence>
<evidence type="ECO:0000313" key="1">
    <source>
        <dbReference type="EMBL" id="CAL1689245.1"/>
    </source>
</evidence>
<evidence type="ECO:0000313" key="2">
    <source>
        <dbReference type="Proteomes" id="UP001497644"/>
    </source>
</evidence>
<dbReference type="EMBL" id="OZ034832">
    <property type="protein sequence ID" value="CAL1689245.1"/>
    <property type="molecule type" value="Genomic_DNA"/>
</dbReference>
<proteinExistence type="predicted"/>
<reference evidence="1" key="1">
    <citation type="submission" date="2024-04" db="EMBL/GenBank/DDBJ databases">
        <authorList>
            <consortium name="Molecular Ecology Group"/>
        </authorList>
    </citation>
    <scope>NUCLEOTIDE SEQUENCE</scope>
</reference>
<accession>A0AAV2PCC3</accession>
<gene>
    <name evidence="1" type="ORF">LPLAT_LOCUS14207</name>
</gene>
<name>A0AAV2PCC3_9HYME</name>
<keyword evidence="2" id="KW-1185">Reference proteome</keyword>